<evidence type="ECO:0000313" key="2">
    <source>
        <dbReference type="Proteomes" id="UP000184032"/>
    </source>
</evidence>
<protein>
    <submittedName>
        <fullName evidence="1">Uncharacterized protein</fullName>
    </submittedName>
</protein>
<accession>A0A1M5V3X4</accession>
<keyword evidence="2" id="KW-1185">Reference proteome</keyword>
<dbReference type="Proteomes" id="UP000184032">
    <property type="component" value="Unassembled WGS sequence"/>
</dbReference>
<reference evidence="1 2" key="1">
    <citation type="submission" date="2016-11" db="EMBL/GenBank/DDBJ databases">
        <authorList>
            <person name="Jaros S."/>
            <person name="Januszkiewicz K."/>
            <person name="Wedrychowicz H."/>
        </authorList>
    </citation>
    <scope>NUCLEOTIDE SEQUENCE [LARGE SCALE GENOMIC DNA]</scope>
    <source>
        <strain evidence="1 2">DSM 21120</strain>
    </source>
</reference>
<dbReference type="AlphaFoldDB" id="A0A1M5V3X4"/>
<organism evidence="1 2">
    <name type="scientific">Anaerosphaera aminiphila DSM 21120</name>
    <dbReference type="NCBI Taxonomy" id="1120995"/>
    <lineage>
        <taxon>Bacteria</taxon>
        <taxon>Bacillati</taxon>
        <taxon>Bacillota</taxon>
        <taxon>Tissierellia</taxon>
        <taxon>Tissierellales</taxon>
        <taxon>Peptoniphilaceae</taxon>
        <taxon>Anaerosphaera</taxon>
    </lineage>
</organism>
<gene>
    <name evidence="1" type="ORF">SAMN02745245_01970</name>
</gene>
<evidence type="ECO:0000313" key="1">
    <source>
        <dbReference type="EMBL" id="SHH69941.1"/>
    </source>
</evidence>
<proteinExistence type="predicted"/>
<dbReference type="STRING" id="1120995.SAMN02745245_01970"/>
<dbReference type="EMBL" id="FQXI01000029">
    <property type="protein sequence ID" value="SHH69941.1"/>
    <property type="molecule type" value="Genomic_DNA"/>
</dbReference>
<sequence>MIAIAKTPFIPSIGNKAELRKNIGNTIAFITVSYTTSLGRIRLITYDRSAIKKDVRNTSKVINSIPINPVATLTENKRLLTILIIPTSRNVHITASKI</sequence>
<name>A0A1M5V3X4_9FIRM</name>